<evidence type="ECO:0000256" key="4">
    <source>
        <dbReference type="ARBA" id="ARBA00022679"/>
    </source>
</evidence>
<proteinExistence type="inferred from homology"/>
<evidence type="ECO:0000313" key="17">
    <source>
        <dbReference type="Proteomes" id="UP000189580"/>
    </source>
</evidence>
<dbReference type="InterPro" id="IPR050861">
    <property type="entry name" value="Dihydroxyacetone_Kinase"/>
</dbReference>
<dbReference type="PANTHER" id="PTHR28629:SF4">
    <property type="entry name" value="TRIOKINASE_FMN CYCLASE"/>
    <property type="match status" value="1"/>
</dbReference>
<dbReference type="GO" id="GO:0061610">
    <property type="term" value="P:glycerol to glycerone phosphate metabolic process"/>
    <property type="evidence" value="ECO:0007669"/>
    <property type="project" value="UniProtKB-ARBA"/>
</dbReference>
<evidence type="ECO:0000313" key="16">
    <source>
        <dbReference type="EMBL" id="ANB15800.1"/>
    </source>
</evidence>
<dbReference type="OrthoDB" id="1724672at2759"/>
<dbReference type="GO" id="GO:0019588">
    <property type="term" value="P:anaerobic glycerol catabolic process"/>
    <property type="evidence" value="ECO:0007669"/>
    <property type="project" value="UniProtKB-UniPathway"/>
</dbReference>
<dbReference type="InterPro" id="IPR004006">
    <property type="entry name" value="DhaK_dom"/>
</dbReference>
<comment type="catalytic activity">
    <reaction evidence="9">
        <text>D-glyceraldehyde + ATP = D-glyceraldehyde 3-phosphate + ADP + H(+)</text>
        <dbReference type="Rhea" id="RHEA:13941"/>
        <dbReference type="ChEBI" id="CHEBI:15378"/>
        <dbReference type="ChEBI" id="CHEBI:17378"/>
        <dbReference type="ChEBI" id="CHEBI:30616"/>
        <dbReference type="ChEBI" id="CHEBI:59776"/>
        <dbReference type="ChEBI" id="CHEBI:456216"/>
        <dbReference type="EC" id="2.7.1.28"/>
    </reaction>
</comment>
<gene>
    <name evidence="16" type="primary">DAK2</name>
    <name evidence="16" type="ORF">AWJ20_3444</name>
</gene>
<dbReference type="Gene3D" id="3.40.50.10440">
    <property type="entry name" value="Dihydroxyacetone kinase, domain 1"/>
    <property type="match status" value="1"/>
</dbReference>
<dbReference type="PROSITE" id="PS51481">
    <property type="entry name" value="DHAK"/>
    <property type="match status" value="1"/>
</dbReference>
<keyword evidence="17" id="KW-1185">Reference proteome</keyword>
<dbReference type="GO" id="GO:0005524">
    <property type="term" value="F:ATP binding"/>
    <property type="evidence" value="ECO:0007669"/>
    <property type="project" value="UniProtKB-KW"/>
</dbReference>
<keyword evidence="7" id="KW-0319">Glycerol metabolism</keyword>
<dbReference type="GO" id="GO:0004371">
    <property type="term" value="F:glycerone kinase activity"/>
    <property type="evidence" value="ECO:0007669"/>
    <property type="project" value="UniProtKB-EC"/>
</dbReference>
<dbReference type="FunFam" id="3.30.1180.20:FF:000001">
    <property type="entry name" value="Dihydroxyacetone kinase 1"/>
    <property type="match status" value="1"/>
</dbReference>
<feature type="binding site" evidence="12">
    <location>
        <position position="112"/>
    </location>
    <ligand>
        <name>substrate</name>
    </ligand>
</feature>
<evidence type="ECO:0000256" key="1">
    <source>
        <dbReference type="ARBA" id="ARBA00003264"/>
    </source>
</evidence>
<dbReference type="GO" id="GO:0050354">
    <property type="term" value="F:triokinase activity"/>
    <property type="evidence" value="ECO:0007669"/>
    <property type="project" value="UniProtKB-EC"/>
</dbReference>
<dbReference type="GO" id="GO:0005829">
    <property type="term" value="C:cytosol"/>
    <property type="evidence" value="ECO:0007669"/>
    <property type="project" value="TreeGrafter"/>
</dbReference>
<dbReference type="SUPFAM" id="SSF101473">
    <property type="entry name" value="DhaL-like"/>
    <property type="match status" value="1"/>
</dbReference>
<dbReference type="RefSeq" id="XP_018738277.1">
    <property type="nucleotide sequence ID" value="XM_018880460.1"/>
</dbReference>
<dbReference type="SMART" id="SM01120">
    <property type="entry name" value="Dak2"/>
    <property type="match status" value="1"/>
</dbReference>
<comment type="similarity">
    <text evidence="3">Belongs to the dihydroxyacetone kinase (DAK) family.</text>
</comment>
<dbReference type="Gene3D" id="3.30.1180.20">
    <property type="entry name" value="Dihydroxyacetone kinase, domain 2"/>
    <property type="match status" value="1"/>
</dbReference>
<dbReference type="Gene3D" id="1.25.40.340">
    <property type="match status" value="1"/>
</dbReference>
<comment type="pathway">
    <text evidence="2">Polyol metabolism; glycerol fermentation; glycerone phosphate from glycerol (oxidative route): step 2/2.</text>
</comment>
<evidence type="ECO:0000259" key="14">
    <source>
        <dbReference type="PROSITE" id="PS51480"/>
    </source>
</evidence>
<name>A0A161HHZ4_9ASCO</name>
<dbReference type="SUPFAM" id="SSF82549">
    <property type="entry name" value="DAK1/DegV-like"/>
    <property type="match status" value="1"/>
</dbReference>
<evidence type="ECO:0000259" key="15">
    <source>
        <dbReference type="PROSITE" id="PS51481"/>
    </source>
</evidence>
<keyword evidence="4" id="KW-0808">Transferase</keyword>
<feature type="domain" description="DhaL" evidence="14">
    <location>
        <begin position="397"/>
        <end position="601"/>
    </location>
</feature>
<feature type="active site" description="Tele-hemiaminal-histidine intermediate" evidence="11">
    <location>
        <position position="226"/>
    </location>
</feature>
<organism evidence="16 17">
    <name type="scientific">Sugiyamaella lignohabitans</name>
    <dbReference type="NCBI Taxonomy" id="796027"/>
    <lineage>
        <taxon>Eukaryota</taxon>
        <taxon>Fungi</taxon>
        <taxon>Dikarya</taxon>
        <taxon>Ascomycota</taxon>
        <taxon>Saccharomycotina</taxon>
        <taxon>Dipodascomycetes</taxon>
        <taxon>Dipodascales</taxon>
        <taxon>Trichomonascaceae</taxon>
        <taxon>Sugiyamaella</taxon>
    </lineage>
</organism>
<dbReference type="AlphaFoldDB" id="A0A161HHZ4"/>
<feature type="domain" description="DhaK" evidence="15">
    <location>
        <begin position="12"/>
        <end position="354"/>
    </location>
</feature>
<evidence type="ECO:0000256" key="7">
    <source>
        <dbReference type="ARBA" id="ARBA00022798"/>
    </source>
</evidence>
<feature type="binding site" evidence="12">
    <location>
        <begin position="56"/>
        <end position="59"/>
    </location>
    <ligand>
        <name>substrate</name>
    </ligand>
</feature>
<evidence type="ECO:0000256" key="11">
    <source>
        <dbReference type="PIRSR" id="PIRSR612734-1"/>
    </source>
</evidence>
<evidence type="ECO:0000256" key="3">
    <source>
        <dbReference type="ARBA" id="ARBA00008757"/>
    </source>
</evidence>
<dbReference type="Pfam" id="PF02733">
    <property type="entry name" value="Dak1"/>
    <property type="match status" value="1"/>
</dbReference>
<evidence type="ECO:0000256" key="13">
    <source>
        <dbReference type="SAM" id="MobiDB-lite"/>
    </source>
</evidence>
<keyword evidence="6" id="KW-0418">Kinase</keyword>
<dbReference type="KEGG" id="slb:AWJ20_3444"/>
<dbReference type="GeneID" id="30035467"/>
<dbReference type="PANTHER" id="PTHR28629">
    <property type="entry name" value="TRIOKINASE/FMN CYCLASE"/>
    <property type="match status" value="1"/>
</dbReference>
<evidence type="ECO:0000256" key="6">
    <source>
        <dbReference type="ARBA" id="ARBA00022777"/>
    </source>
</evidence>
<comment type="function">
    <text evidence="1">Catalyzes both the phosphorylation of dihydroxyacetone and of glyceraldehyde.</text>
</comment>
<dbReference type="InterPro" id="IPR036117">
    <property type="entry name" value="DhaL_dom_sf"/>
</dbReference>
<evidence type="ECO:0000256" key="10">
    <source>
        <dbReference type="ARBA" id="ARBA00048898"/>
    </source>
</evidence>
<dbReference type="InterPro" id="IPR004007">
    <property type="entry name" value="DhaL_dom"/>
</dbReference>
<reference evidence="16 17" key="1">
    <citation type="submission" date="2016-02" db="EMBL/GenBank/DDBJ databases">
        <title>Complete genome sequence and transcriptome regulation of the pentose utilising yeast Sugiyamaella lignohabitans.</title>
        <authorList>
            <person name="Bellasio M."/>
            <person name="Peymann A."/>
            <person name="Valli M."/>
            <person name="Sipitzky M."/>
            <person name="Graf A."/>
            <person name="Sauer M."/>
            <person name="Marx H."/>
            <person name="Mattanovich D."/>
        </authorList>
    </citation>
    <scope>NUCLEOTIDE SEQUENCE [LARGE SCALE GENOMIC DNA]</scope>
    <source>
        <strain evidence="16 17">CBS 10342</strain>
    </source>
</reference>
<keyword evidence="8" id="KW-0067">ATP-binding</keyword>
<dbReference type="InterPro" id="IPR012734">
    <property type="entry name" value="DhaK_ATP"/>
</dbReference>
<evidence type="ECO:0000256" key="9">
    <source>
        <dbReference type="ARBA" id="ARBA00047974"/>
    </source>
</evidence>
<comment type="catalytic activity">
    <reaction evidence="10">
        <text>dihydroxyacetone + ATP = dihydroxyacetone phosphate + ADP + H(+)</text>
        <dbReference type="Rhea" id="RHEA:15773"/>
        <dbReference type="ChEBI" id="CHEBI:15378"/>
        <dbReference type="ChEBI" id="CHEBI:16016"/>
        <dbReference type="ChEBI" id="CHEBI:30616"/>
        <dbReference type="ChEBI" id="CHEBI:57642"/>
        <dbReference type="ChEBI" id="CHEBI:456216"/>
        <dbReference type="EC" id="2.7.1.29"/>
    </reaction>
</comment>
<feature type="region of interest" description="Disordered" evidence="13">
    <location>
        <begin position="372"/>
        <end position="392"/>
    </location>
</feature>
<dbReference type="EMBL" id="CP014503">
    <property type="protein sequence ID" value="ANB15800.1"/>
    <property type="molecule type" value="Genomic_DNA"/>
</dbReference>
<evidence type="ECO:0000256" key="8">
    <source>
        <dbReference type="ARBA" id="ARBA00022840"/>
    </source>
</evidence>
<dbReference type="Pfam" id="PF02734">
    <property type="entry name" value="Dak2"/>
    <property type="match status" value="1"/>
</dbReference>
<feature type="binding site" evidence="12">
    <location>
        <position position="117"/>
    </location>
    <ligand>
        <name>substrate</name>
    </ligand>
</feature>
<evidence type="ECO:0000256" key="5">
    <source>
        <dbReference type="ARBA" id="ARBA00022741"/>
    </source>
</evidence>
<accession>A0A161HHZ4</accession>
<protein>
    <submittedName>
        <fullName evidence="16">Dak2p</fullName>
    </submittedName>
</protein>
<evidence type="ECO:0000256" key="2">
    <source>
        <dbReference type="ARBA" id="ARBA00004778"/>
    </source>
</evidence>
<evidence type="ECO:0000256" key="12">
    <source>
        <dbReference type="PIRSR" id="PIRSR612734-2"/>
    </source>
</evidence>
<dbReference type="NCBIfam" id="TIGR02361">
    <property type="entry name" value="dak_ATP"/>
    <property type="match status" value="1"/>
</dbReference>
<keyword evidence="5" id="KW-0547">Nucleotide-binding</keyword>
<dbReference type="PROSITE" id="PS51480">
    <property type="entry name" value="DHAL"/>
    <property type="match status" value="1"/>
</dbReference>
<sequence>MSTKQFDYPSGAGNDIVLPALRALVQSSPWLKLIPSERVVYRTSETPKVSLISGGGSGHEPTHAGFVGTGLLDAAVAGHIFASPSTKQISAGLKAVEDNNGKGNKGSLIIVKNYTGDVLHFGLVAERAKARGSKVELVVVADDVSVGRTQGGLVGRRGLAGTVLVHKIAGAASQEGLELDEVAKIARSVIANTVTIAASLDHCSVPGRHFETNLNSNEIEIGMGIHNEPGMHKQSPIPSVEKLVCESLLPLLVDQNDKERSFVGISASDDLVLMVNNLGSISNLEILYIADVTLQQLKKKYNIVPKRIAVGAYITAMNGPGFSLTLLNASRAQKDISSANILNLFDQPAKASGWNQVAVSDEWKSFNVTNLEVPSPEETETNKHRHTKSSSVSADPDLFAEYLTSGIKQVLKEEPAITEYDTVAGDGDCGETLAAGGNAILAAIKGNDIRLDDGINALTDISDIVEDSMGGTSGGLYSIFLSALAQGVALSNSEVLDRPTLAFASKHALERLYVYTKARVGGRTLIDALDPFVHALGDQSKTFAQAVQAAVDGANKTRQLEAKFGRASYVSREELKKFDSENGLPDPGAIGLAALLKGFADVGKN</sequence>
<dbReference type="UniPathway" id="UPA00617">
    <property type="reaction ID" value="UER00669"/>
</dbReference>
<dbReference type="Proteomes" id="UP000189580">
    <property type="component" value="Chromosome b"/>
</dbReference>
<dbReference type="FunFam" id="3.40.50.10440:FF:000001">
    <property type="entry name" value="Dihydroxyacetone kinase, DhaK subunit"/>
    <property type="match status" value="1"/>
</dbReference>
<dbReference type="FunFam" id="1.25.40.340:FF:000001">
    <property type="entry name" value="Dihydroxyacetone kinase 1"/>
    <property type="match status" value="1"/>
</dbReference>